<evidence type="ECO:0000313" key="1">
    <source>
        <dbReference type="EMBL" id="KAJ8120454.1"/>
    </source>
</evidence>
<proteinExistence type="predicted"/>
<comment type="caution">
    <text evidence="1">The sequence shown here is derived from an EMBL/GenBank/DDBJ whole genome shotgun (WGS) entry which is preliminary data.</text>
</comment>
<name>A0ACC2IZ65_9PEZI</name>
<keyword evidence="2" id="KW-1185">Reference proteome</keyword>
<dbReference type="EMBL" id="JAPESX010000618">
    <property type="protein sequence ID" value="KAJ8120454.1"/>
    <property type="molecule type" value="Genomic_DNA"/>
</dbReference>
<sequence>MRLPPVPSTPAQAPARHRVQCGVRVLAPRRRRDMARTVGATGEFGPWCAAQMAKSGAPLCQVFVRPLAKPWVLLADFHEAYDILSRRTAPAREADFDKSAFLTENMSCLGDFHGTFRANVCGEQFRNNRALIQDLMTPTFLHGVMGPAVHAKGMELVALLEAKMRLADGRPFDVKKDLDRVALDVMLYFAFMSEFDETSLGPQIGLISQLTTSDIPKGDFDTPVTFPEAPEGSFLAAIRMAPVIVENCINSLLPQLSLWWWKRQSWYKRSFTDKYRVLREQFKQGLKNYRGGEVRSAIEHMLMREEREAEKQGRAADLESDILVDELFGHIVAGHHTTGGILAWLVKYLTSYPHLQARIRVALFTALPEAFAEDRPPNFEELRRARIPYIDAFIEETLRLNAVPVSREAIRDTTILGRHIPKGCQVFIIANGPGFLSPSVAVSPEERSLTARDSKLNGHWDETQDLRAFNPDRWLIYNGKGDADVEFNSAAGPQLVFGHGVRGCWGKRLAQMELRMVMALLVWHFELLGIPDALAGNEATEGVARKPRKAFLRLRRVVHI</sequence>
<dbReference type="Proteomes" id="UP001153334">
    <property type="component" value="Unassembled WGS sequence"/>
</dbReference>
<gene>
    <name evidence="1" type="ORF">ONZ43_g2840</name>
</gene>
<evidence type="ECO:0000313" key="2">
    <source>
        <dbReference type="Proteomes" id="UP001153334"/>
    </source>
</evidence>
<protein>
    <submittedName>
        <fullName evidence="1">Uncharacterized protein</fullName>
    </submittedName>
</protein>
<organism evidence="1 2">
    <name type="scientific">Nemania bipapillata</name>
    <dbReference type="NCBI Taxonomy" id="110536"/>
    <lineage>
        <taxon>Eukaryota</taxon>
        <taxon>Fungi</taxon>
        <taxon>Dikarya</taxon>
        <taxon>Ascomycota</taxon>
        <taxon>Pezizomycotina</taxon>
        <taxon>Sordariomycetes</taxon>
        <taxon>Xylariomycetidae</taxon>
        <taxon>Xylariales</taxon>
        <taxon>Xylariaceae</taxon>
        <taxon>Nemania</taxon>
    </lineage>
</organism>
<reference evidence="1" key="1">
    <citation type="submission" date="2022-11" db="EMBL/GenBank/DDBJ databases">
        <title>Genome Sequence of Nemania bipapillata.</title>
        <authorList>
            <person name="Buettner E."/>
        </authorList>
    </citation>
    <scope>NUCLEOTIDE SEQUENCE</scope>
    <source>
        <strain evidence="1">CP14</strain>
    </source>
</reference>
<accession>A0ACC2IZ65</accession>